<sequence>MLIRLSEEGAEVERVEQLTGYLRQELLSAGVVDDVRAVPAGETPPGARGVEVALVGSLLLGLGKSLTGLSQVVNVLRDWLGRFGGTRPSLTLTLDGDTLEISAATDEQVAEAVKIFLEKHSAVGT</sequence>
<keyword evidence="2" id="KW-1185">Reference proteome</keyword>
<evidence type="ECO:0000313" key="2">
    <source>
        <dbReference type="Proteomes" id="UP000215483"/>
    </source>
</evidence>
<gene>
    <name evidence="1" type="ORF">BEK98_38755</name>
</gene>
<dbReference type="Proteomes" id="UP000215483">
    <property type="component" value="Unassembled WGS sequence"/>
</dbReference>
<protein>
    <submittedName>
        <fullName evidence="1">Uncharacterized protein</fullName>
    </submittedName>
</protein>
<name>A0A233S158_STRDA</name>
<evidence type="ECO:0000313" key="1">
    <source>
        <dbReference type="EMBL" id="OXY89385.1"/>
    </source>
</evidence>
<organism evidence="1 2">
    <name type="scientific">Streptomyces diastatochromogenes</name>
    <dbReference type="NCBI Taxonomy" id="42236"/>
    <lineage>
        <taxon>Bacteria</taxon>
        <taxon>Bacillati</taxon>
        <taxon>Actinomycetota</taxon>
        <taxon>Actinomycetes</taxon>
        <taxon>Kitasatosporales</taxon>
        <taxon>Streptomycetaceae</taxon>
        <taxon>Streptomyces</taxon>
    </lineage>
</organism>
<dbReference type="AlphaFoldDB" id="A0A233S158"/>
<proteinExistence type="predicted"/>
<reference evidence="1 2" key="1">
    <citation type="submission" date="2016-07" db="EMBL/GenBank/DDBJ databases">
        <title>Draft genome of Streptomyces diastatochromogenes.</title>
        <authorList>
            <person name="Podduturi R."/>
            <person name="Lukassen M.B."/>
            <person name="Clausen N."/>
            <person name="Nielsen J.L."/>
            <person name="Jorgensen N.O."/>
        </authorList>
    </citation>
    <scope>NUCLEOTIDE SEQUENCE [LARGE SCALE GENOMIC DNA]</scope>
    <source>
        <strain evidence="1 2">DSM 40608</strain>
    </source>
</reference>
<dbReference type="EMBL" id="MCGQ01000046">
    <property type="protein sequence ID" value="OXY89385.1"/>
    <property type="molecule type" value="Genomic_DNA"/>
</dbReference>
<accession>A0A233S158</accession>
<comment type="caution">
    <text evidence="1">The sequence shown here is derived from an EMBL/GenBank/DDBJ whole genome shotgun (WGS) entry which is preliminary data.</text>
</comment>